<accession>A0A149VW50</accession>
<dbReference type="EMBL" id="LRRD01000057">
    <property type="protein sequence ID" value="KXW57463.1"/>
    <property type="molecule type" value="Genomic_DNA"/>
</dbReference>
<sequence length="242" mass="26836">MGLGSFLDFNHLTEGYGPAHGFPIVTLIHQALLGQGFPATDDLGSVVHLELIILVFPQRLQTAIHMGFFHRQHDHLVIYQEAPLYRFGEGDDEQFLSVQGFIIHGTEGYILRLGFTLGYFPINTRGGSHVDTFGPFYVLPVMNFDESAFILLIKNGPCSAVGFIANDQVKIRKAMLLLRPVYDLNGVISAEDHRHPLVIPSFMNGLSQISRTGGGGVTKFMEQGFNLIFLQILPLCLTHITV</sequence>
<proteinExistence type="predicted"/>
<name>A0A149VW50_9PROT</name>
<gene>
    <name evidence="1" type="ORF">FEMY_19980</name>
</gene>
<protein>
    <submittedName>
        <fullName evidence="1">Uncharacterized protein</fullName>
    </submittedName>
</protein>
<dbReference type="Proteomes" id="UP000075653">
    <property type="component" value="Unassembled WGS sequence"/>
</dbReference>
<evidence type="ECO:0000313" key="1">
    <source>
        <dbReference type="EMBL" id="KXW57463.1"/>
    </source>
</evidence>
<dbReference type="AlphaFoldDB" id="A0A149VW50"/>
<evidence type="ECO:0000313" key="2">
    <source>
        <dbReference type="Proteomes" id="UP000075653"/>
    </source>
</evidence>
<reference evidence="1 2" key="1">
    <citation type="submission" date="2016-01" db="EMBL/GenBank/DDBJ databases">
        <title>Genome sequence of the acidophilic iron oxidising Ferrovum strain Z-31.</title>
        <authorList>
            <person name="Poehlein A."/>
            <person name="Ullrich S.R."/>
            <person name="Schloemann M."/>
            <person name="Muehling M."/>
            <person name="Daniel R."/>
        </authorList>
    </citation>
    <scope>NUCLEOTIDE SEQUENCE [LARGE SCALE GENOMIC DNA]</scope>
    <source>
        <strain evidence="1 2">Z-31</strain>
    </source>
</reference>
<keyword evidence="2" id="KW-1185">Reference proteome</keyword>
<comment type="caution">
    <text evidence="1">The sequence shown here is derived from an EMBL/GenBank/DDBJ whole genome shotgun (WGS) entry which is preliminary data.</text>
</comment>
<organism evidence="1 2">
    <name type="scientific">Ferrovum myxofaciens</name>
    <dbReference type="NCBI Taxonomy" id="416213"/>
    <lineage>
        <taxon>Bacteria</taxon>
        <taxon>Pseudomonadati</taxon>
        <taxon>Pseudomonadota</taxon>
        <taxon>Betaproteobacteria</taxon>
        <taxon>Ferrovales</taxon>
        <taxon>Ferrovaceae</taxon>
        <taxon>Ferrovum</taxon>
    </lineage>
</organism>